<gene>
    <name evidence="1" type="ORF">KPSA1_05619</name>
</gene>
<dbReference type="AlphaFoldDB" id="A0A2V0QPJ6"/>
<sequence length="93" mass="10090">MHYHAERGNEKIRYTVCTGFKAASQPIAAVVTSESSHALRAEAGHHPPFHTPLESPISAFCKNVPQTARILENTAGHTLMRAFPSPESDKGVP</sequence>
<accession>A0A2V0QPJ6</accession>
<dbReference type="Proteomes" id="UP000247480">
    <property type="component" value="Unassembled WGS sequence"/>
</dbReference>
<evidence type="ECO:0000313" key="1">
    <source>
        <dbReference type="EMBL" id="GBH12155.1"/>
    </source>
</evidence>
<protein>
    <submittedName>
        <fullName evidence="1">Vesicle coat complex</fullName>
    </submittedName>
</protein>
<comment type="caution">
    <text evidence="1">The sequence shown here is derived from an EMBL/GenBank/DDBJ whole genome shotgun (WGS) entry which is preliminary data.</text>
</comment>
<proteinExistence type="predicted"/>
<dbReference type="EMBL" id="BGJZ01000292">
    <property type="protein sequence ID" value="GBH12155.1"/>
    <property type="molecule type" value="Genomic_DNA"/>
</dbReference>
<evidence type="ECO:0000313" key="2">
    <source>
        <dbReference type="Proteomes" id="UP000247480"/>
    </source>
</evidence>
<name>A0A2V0QPJ6_PSESF</name>
<reference evidence="1 2" key="1">
    <citation type="submission" date="2018-04" db="EMBL/GenBank/DDBJ databases">
        <title>Draft genome sequence of Pseudomonas syringae pv. actinidiae biovar 1 strains isolated from kiwifruit in Kagawa prefecture.</title>
        <authorList>
            <person name="Tabuchi M."/>
            <person name="Saito M."/>
            <person name="Fujiwara S."/>
            <person name="Sasa N."/>
            <person name="Akimitsu K."/>
            <person name="Gomi K."/>
            <person name="Konishi-Sugita S."/>
            <person name="Hamano K."/>
            <person name="Kataoka I."/>
        </authorList>
    </citation>
    <scope>NUCLEOTIDE SEQUENCE [LARGE SCALE GENOMIC DNA]</scope>
    <source>
        <strain evidence="1 2">MAFF212206</strain>
    </source>
</reference>
<organism evidence="1 2">
    <name type="scientific">Pseudomonas syringae pv. actinidiae</name>
    <dbReference type="NCBI Taxonomy" id="103796"/>
    <lineage>
        <taxon>Bacteria</taxon>
        <taxon>Pseudomonadati</taxon>
        <taxon>Pseudomonadota</taxon>
        <taxon>Gammaproteobacteria</taxon>
        <taxon>Pseudomonadales</taxon>
        <taxon>Pseudomonadaceae</taxon>
        <taxon>Pseudomonas</taxon>
        <taxon>Pseudomonas syringae</taxon>
    </lineage>
</organism>